<comment type="caution">
    <text evidence="7">Lacks conserved residue(s) required for the propagation of feature annotation.</text>
</comment>
<dbReference type="InterPro" id="IPR029063">
    <property type="entry name" value="SAM-dependent_MTases_sf"/>
</dbReference>
<dbReference type="HAMAP" id="MF_01057">
    <property type="entry name" value="tRNA_methyltr_TrmB"/>
    <property type="match status" value="1"/>
</dbReference>
<feature type="binding site" evidence="7">
    <location>
        <position position="83"/>
    </location>
    <ligand>
        <name>S-adenosyl-L-methionine</name>
        <dbReference type="ChEBI" id="CHEBI:59789"/>
    </ligand>
</feature>
<comment type="similarity">
    <text evidence="7">Belongs to the class I-like SAM-binding methyltransferase superfamily. TrmB family.</text>
</comment>
<keyword evidence="4 7" id="KW-0808">Transferase</keyword>
<dbReference type="Pfam" id="PF02390">
    <property type="entry name" value="Methyltransf_4"/>
    <property type="match status" value="1"/>
</dbReference>
<comment type="catalytic activity">
    <reaction evidence="1 7">
        <text>guanosine(46) in tRNA + S-adenosyl-L-methionine = N(7)-methylguanosine(46) in tRNA + S-adenosyl-L-homocysteine</text>
        <dbReference type="Rhea" id="RHEA:42708"/>
        <dbReference type="Rhea" id="RHEA-COMP:10188"/>
        <dbReference type="Rhea" id="RHEA-COMP:10189"/>
        <dbReference type="ChEBI" id="CHEBI:57856"/>
        <dbReference type="ChEBI" id="CHEBI:59789"/>
        <dbReference type="ChEBI" id="CHEBI:74269"/>
        <dbReference type="ChEBI" id="CHEBI:74480"/>
        <dbReference type="EC" id="2.1.1.33"/>
    </reaction>
</comment>
<accession>A0A923PQ23</accession>
<dbReference type="GO" id="GO:0043527">
    <property type="term" value="C:tRNA methyltransferase complex"/>
    <property type="evidence" value="ECO:0007669"/>
    <property type="project" value="TreeGrafter"/>
</dbReference>
<evidence type="ECO:0000313" key="9">
    <source>
        <dbReference type="Proteomes" id="UP000650081"/>
    </source>
</evidence>
<evidence type="ECO:0000256" key="7">
    <source>
        <dbReference type="HAMAP-Rule" id="MF_01057"/>
    </source>
</evidence>
<keyword evidence="6 7" id="KW-0819">tRNA processing</keyword>
<dbReference type="Proteomes" id="UP000650081">
    <property type="component" value="Unassembled WGS sequence"/>
</dbReference>
<evidence type="ECO:0000256" key="4">
    <source>
        <dbReference type="ARBA" id="ARBA00022679"/>
    </source>
</evidence>
<evidence type="ECO:0000256" key="2">
    <source>
        <dbReference type="ARBA" id="ARBA00003015"/>
    </source>
</evidence>
<dbReference type="EC" id="2.1.1.33" evidence="7"/>
<organism evidence="8 9">
    <name type="scientific">Neolewinella lacunae</name>
    <dbReference type="NCBI Taxonomy" id="1517758"/>
    <lineage>
        <taxon>Bacteria</taxon>
        <taxon>Pseudomonadati</taxon>
        <taxon>Bacteroidota</taxon>
        <taxon>Saprospiria</taxon>
        <taxon>Saprospirales</taxon>
        <taxon>Lewinellaceae</taxon>
        <taxon>Neolewinella</taxon>
    </lineage>
</organism>
<dbReference type="RefSeq" id="WP_187467727.1">
    <property type="nucleotide sequence ID" value="NZ_JACSIT010000141.1"/>
</dbReference>
<feature type="binding site" evidence="7">
    <location>
        <begin position="209"/>
        <end position="212"/>
    </location>
    <ligand>
        <name>substrate</name>
    </ligand>
</feature>
<proteinExistence type="inferred from homology"/>
<dbReference type="EMBL" id="JACSIT010000141">
    <property type="protein sequence ID" value="MBC6995701.1"/>
    <property type="molecule type" value="Genomic_DNA"/>
</dbReference>
<keyword evidence="3 7" id="KW-0489">Methyltransferase</keyword>
<sequence>MSTRNKLQKFAEILQLPNVYENFDPRNPALIGAGGQAVDRRGNWAQGHFGNANPITLELACGRGEYTVDLARQYPGRNFLGVDIKGARIWKGAKIAQAEGLHNAAFLRTRIEIIATFFAPGEIDEIWITFPDPFLKKGKENRRLTAPRFLRQYRHLLRPGGLVHLKTDSRELYDWTQQTFAHQPAVEVLYHDHDIYAKPLPLPELSTETYYEKLHKGLGKTITYTQFRFGPPEVELLGGKGIPGFEV</sequence>
<feature type="binding site" evidence="7">
    <location>
        <position position="132"/>
    </location>
    <ligand>
        <name>S-adenosyl-L-methionine</name>
        <dbReference type="ChEBI" id="CHEBI:59789"/>
    </ligand>
</feature>
<dbReference type="NCBIfam" id="TIGR00091">
    <property type="entry name" value="tRNA (guanosine(46)-N7)-methyltransferase TrmB"/>
    <property type="match status" value="1"/>
</dbReference>
<dbReference type="Gene3D" id="3.40.50.150">
    <property type="entry name" value="Vaccinia Virus protein VP39"/>
    <property type="match status" value="1"/>
</dbReference>
<dbReference type="InterPro" id="IPR003358">
    <property type="entry name" value="tRNA_(Gua-N-7)_MeTrfase_Trmb"/>
</dbReference>
<evidence type="ECO:0000256" key="3">
    <source>
        <dbReference type="ARBA" id="ARBA00022603"/>
    </source>
</evidence>
<feature type="binding site" evidence="7">
    <location>
        <position position="58"/>
    </location>
    <ligand>
        <name>S-adenosyl-L-methionine</name>
        <dbReference type="ChEBI" id="CHEBI:59789"/>
    </ligand>
</feature>
<name>A0A923PQ23_9BACT</name>
<evidence type="ECO:0000256" key="5">
    <source>
        <dbReference type="ARBA" id="ARBA00022691"/>
    </source>
</evidence>
<evidence type="ECO:0000256" key="6">
    <source>
        <dbReference type="ARBA" id="ARBA00022694"/>
    </source>
</evidence>
<dbReference type="PANTHER" id="PTHR23417:SF14">
    <property type="entry name" value="PENTACOTRIPEPTIDE-REPEAT REGION OF PRORP DOMAIN-CONTAINING PROTEIN"/>
    <property type="match status" value="1"/>
</dbReference>
<keyword evidence="5 7" id="KW-0949">S-adenosyl-L-methionine</keyword>
<gene>
    <name evidence="7 8" type="primary">trmB</name>
    <name evidence="8" type="ORF">H9S92_16160</name>
</gene>
<dbReference type="PROSITE" id="PS51625">
    <property type="entry name" value="SAM_MT_TRMB"/>
    <property type="match status" value="1"/>
</dbReference>
<dbReference type="GO" id="GO:0008176">
    <property type="term" value="F:tRNA (guanine(46)-N7)-methyltransferase activity"/>
    <property type="evidence" value="ECO:0007669"/>
    <property type="project" value="UniProtKB-UniRule"/>
</dbReference>
<dbReference type="AlphaFoldDB" id="A0A923PQ23"/>
<feature type="binding site" evidence="7">
    <location>
        <position position="136"/>
    </location>
    <ligand>
        <name>substrate</name>
    </ligand>
</feature>
<comment type="function">
    <text evidence="2 7">Catalyzes the formation of N(7)-methylguanine at position 46 (m7G46) in tRNA.</text>
</comment>
<reference evidence="8" key="1">
    <citation type="submission" date="2020-08" db="EMBL/GenBank/DDBJ databases">
        <title>Lewinella bacteria from marine environments.</title>
        <authorList>
            <person name="Zhong Y."/>
        </authorList>
    </citation>
    <scope>NUCLEOTIDE SEQUENCE</scope>
    <source>
        <strain evidence="8">KCTC 42187</strain>
    </source>
</reference>
<dbReference type="CDD" id="cd02440">
    <property type="entry name" value="AdoMet_MTases"/>
    <property type="match status" value="1"/>
</dbReference>
<dbReference type="NCBIfam" id="NF001080">
    <property type="entry name" value="PRK00121.2-2"/>
    <property type="match status" value="1"/>
</dbReference>
<comment type="caution">
    <text evidence="8">The sequence shown here is derived from an EMBL/GenBank/DDBJ whole genome shotgun (WGS) entry which is preliminary data.</text>
</comment>
<protein>
    <recommendedName>
        <fullName evidence="7">tRNA (guanine-N(7)-)-methyltransferase</fullName>
        <ecNumber evidence="7">2.1.1.33</ecNumber>
    </recommendedName>
    <alternativeName>
        <fullName evidence="7">tRNA (guanine(46)-N(7))-methyltransferase</fullName>
    </alternativeName>
    <alternativeName>
        <fullName evidence="7">tRNA(m7G46)-methyltransferase</fullName>
    </alternativeName>
</protein>
<comment type="pathway">
    <text evidence="7">tRNA modification; N(7)-methylguanine-tRNA biosynthesis.</text>
</comment>
<dbReference type="PANTHER" id="PTHR23417">
    <property type="entry name" value="3-DEOXY-D-MANNO-OCTULOSONIC-ACID TRANSFERASE/TRNA GUANINE-N 7 - -METHYLTRANSFERASE"/>
    <property type="match status" value="1"/>
</dbReference>
<evidence type="ECO:0000256" key="1">
    <source>
        <dbReference type="ARBA" id="ARBA00000142"/>
    </source>
</evidence>
<dbReference type="InterPro" id="IPR055361">
    <property type="entry name" value="tRNA_methyltr_TrmB_bact"/>
</dbReference>
<dbReference type="SUPFAM" id="SSF53335">
    <property type="entry name" value="S-adenosyl-L-methionine-dependent methyltransferases"/>
    <property type="match status" value="1"/>
</dbReference>
<keyword evidence="9" id="KW-1185">Reference proteome</keyword>
<evidence type="ECO:0000313" key="8">
    <source>
        <dbReference type="EMBL" id="MBC6995701.1"/>
    </source>
</evidence>
<feature type="binding site" evidence="7">
    <location>
        <position position="168"/>
    </location>
    <ligand>
        <name>substrate</name>
    </ligand>
</feature>